<reference evidence="3 4" key="1">
    <citation type="submission" date="2017-09" db="EMBL/GenBank/DDBJ databases">
        <title>Depth-based differentiation of microbial function through sediment-hosted aquifers and enrichment of novel symbionts in the deep terrestrial subsurface.</title>
        <authorList>
            <person name="Probst A.J."/>
            <person name="Ladd B."/>
            <person name="Jarett J.K."/>
            <person name="Geller-Mcgrath D.E."/>
            <person name="Sieber C.M."/>
            <person name="Emerson J.B."/>
            <person name="Anantharaman K."/>
            <person name="Thomas B.C."/>
            <person name="Malmstrom R."/>
            <person name="Stieglmeier M."/>
            <person name="Klingl A."/>
            <person name="Woyke T."/>
            <person name="Ryan C.M."/>
            <person name="Banfield J.F."/>
        </authorList>
    </citation>
    <scope>NUCLEOTIDE SEQUENCE [LARGE SCALE GENOMIC DNA]</scope>
    <source>
        <strain evidence="3">CG23_combo_of_CG06-09_8_20_14_all_41_10</strain>
    </source>
</reference>
<feature type="domain" description="Bacterial type II secretion system protein E" evidence="2">
    <location>
        <begin position="3"/>
        <end position="272"/>
    </location>
</feature>
<comment type="similarity">
    <text evidence="1">Belongs to the GSP E family.</text>
</comment>
<dbReference type="Gene3D" id="3.40.50.300">
    <property type="entry name" value="P-loop containing nucleotide triphosphate hydrolases"/>
    <property type="match status" value="1"/>
</dbReference>
<dbReference type="InterPro" id="IPR006321">
    <property type="entry name" value="PilT/PilU"/>
</dbReference>
<dbReference type="NCBIfam" id="TIGR01420">
    <property type="entry name" value="pilT_fam"/>
    <property type="match status" value="1"/>
</dbReference>
<comment type="caution">
    <text evidence="3">The sequence shown here is derived from an EMBL/GenBank/DDBJ whole genome shotgun (WGS) entry which is preliminary data.</text>
</comment>
<dbReference type="Proteomes" id="UP000231292">
    <property type="component" value="Unassembled WGS sequence"/>
</dbReference>
<evidence type="ECO:0000256" key="1">
    <source>
        <dbReference type="ARBA" id="ARBA00006611"/>
    </source>
</evidence>
<dbReference type="CDD" id="cd01131">
    <property type="entry name" value="PilT"/>
    <property type="match status" value="1"/>
</dbReference>
<evidence type="ECO:0000313" key="4">
    <source>
        <dbReference type="Proteomes" id="UP000231292"/>
    </source>
</evidence>
<sequence>MSIKKLLKEMIEKNASDLFYRAGGIPRLRIDGKLVVVGENILTIEEVIHATEELTTLKQREIFKNNLDVDFTIYIKELDRRFRVSIFMQRNWPSLIIRKVNNVIQTFKELNLPSDILEKLCMERGGLVLLTGSMGSGKSTAIASMIEYINVNAKKHILTIEDPIEFVFEDKESFINQRELTVDVISYSNVLRAFTLQTPDVLFISNIRDLETMSSAITAAETGVLVLSTLHTVNAAQSVERIINFFPPHQHQEVRNQLASLLKGIISLRLLPLKDGVGRIPAYEVMLLTPTISRLIREGKTCEIPQFIEDGGIFGMQSFNQSLIKLVGEGKVGKDEAAKFADNEDEFILSLRGIIKF</sequence>
<dbReference type="Gene3D" id="3.30.450.90">
    <property type="match status" value="1"/>
</dbReference>
<dbReference type="EMBL" id="PCRK01000035">
    <property type="protein sequence ID" value="PIP19627.1"/>
    <property type="molecule type" value="Genomic_DNA"/>
</dbReference>
<dbReference type="InterPro" id="IPR001482">
    <property type="entry name" value="T2SS/T4SS_dom"/>
</dbReference>
<dbReference type="SUPFAM" id="SSF52540">
    <property type="entry name" value="P-loop containing nucleoside triphosphate hydrolases"/>
    <property type="match status" value="1"/>
</dbReference>
<evidence type="ECO:0000259" key="2">
    <source>
        <dbReference type="Pfam" id="PF00437"/>
    </source>
</evidence>
<organism evidence="3 4">
    <name type="scientific">Candidatus Sherwoodlollariibacterium unditelluris</name>
    <dbReference type="NCBI Taxonomy" id="1974757"/>
    <lineage>
        <taxon>Bacteria</taxon>
        <taxon>Pseudomonadati</taxon>
        <taxon>Candidatus Omnitrophota</taxon>
        <taxon>Candidatus Sherwoodlollariibacterium</taxon>
    </lineage>
</organism>
<dbReference type="InterPro" id="IPR027417">
    <property type="entry name" value="P-loop_NTPase"/>
</dbReference>
<proteinExistence type="inferred from homology"/>
<dbReference type="AlphaFoldDB" id="A0A2G9YK59"/>
<dbReference type="GO" id="GO:0016887">
    <property type="term" value="F:ATP hydrolysis activity"/>
    <property type="evidence" value="ECO:0007669"/>
    <property type="project" value="InterPro"/>
</dbReference>
<dbReference type="GO" id="GO:0005524">
    <property type="term" value="F:ATP binding"/>
    <property type="evidence" value="ECO:0007669"/>
    <property type="project" value="InterPro"/>
</dbReference>
<name>A0A2G9YK59_9BACT</name>
<dbReference type="PANTHER" id="PTHR30486">
    <property type="entry name" value="TWITCHING MOTILITY PROTEIN PILT"/>
    <property type="match status" value="1"/>
</dbReference>
<evidence type="ECO:0000313" key="3">
    <source>
        <dbReference type="EMBL" id="PIP19627.1"/>
    </source>
</evidence>
<gene>
    <name evidence="3" type="ORF">COX41_01825</name>
</gene>
<dbReference type="Pfam" id="PF00437">
    <property type="entry name" value="T2SSE"/>
    <property type="match status" value="1"/>
</dbReference>
<dbReference type="InterPro" id="IPR050921">
    <property type="entry name" value="T4SS_GSP_E_ATPase"/>
</dbReference>
<dbReference type="PANTHER" id="PTHR30486:SF12">
    <property type="entry name" value="TYPE IV PILUS ATPASE PILU"/>
    <property type="match status" value="1"/>
</dbReference>
<accession>A0A2G9YK59</accession>
<protein>
    <submittedName>
        <fullName evidence="3">Type IV pili twitching motility protein PilT</fullName>
    </submittedName>
</protein>